<accession>A0A1I6ICD6</accession>
<keyword evidence="2" id="KW-1133">Transmembrane helix</keyword>
<feature type="transmembrane region" description="Helical" evidence="2">
    <location>
        <begin position="448"/>
        <end position="468"/>
    </location>
</feature>
<evidence type="ECO:0000256" key="3">
    <source>
        <dbReference type="SAM" id="SignalP"/>
    </source>
</evidence>
<dbReference type="SUPFAM" id="SSF52317">
    <property type="entry name" value="Class I glutamine amidotransferase-like"/>
    <property type="match status" value="1"/>
</dbReference>
<dbReference type="CDD" id="cd03143">
    <property type="entry name" value="A4_beta-galactosidase_middle_domain"/>
    <property type="match status" value="1"/>
</dbReference>
<gene>
    <name evidence="4" type="ORF">SAMN02910262_00214</name>
</gene>
<keyword evidence="2" id="KW-0472">Membrane</keyword>
<evidence type="ECO:0000313" key="4">
    <source>
        <dbReference type="EMBL" id="SFR64417.1"/>
    </source>
</evidence>
<name>A0A1I6ICD6_9FIRM</name>
<feature type="region of interest" description="Disordered" evidence="1">
    <location>
        <begin position="599"/>
        <end position="624"/>
    </location>
</feature>
<dbReference type="InterPro" id="IPR029062">
    <property type="entry name" value="Class_I_gatase-like"/>
</dbReference>
<reference evidence="4 5" key="1">
    <citation type="submission" date="2016-10" db="EMBL/GenBank/DDBJ databases">
        <authorList>
            <person name="de Groot N.N."/>
        </authorList>
    </citation>
    <scope>NUCLEOTIDE SEQUENCE [LARGE SCALE GENOMIC DNA]</scope>
    <source>
        <strain evidence="4 5">F</strain>
    </source>
</reference>
<evidence type="ECO:0000256" key="1">
    <source>
        <dbReference type="SAM" id="MobiDB-lite"/>
    </source>
</evidence>
<dbReference type="EMBL" id="FOZC01000001">
    <property type="protein sequence ID" value="SFR64417.1"/>
    <property type="molecule type" value="Genomic_DNA"/>
</dbReference>
<feature type="transmembrane region" description="Helical" evidence="2">
    <location>
        <begin position="475"/>
        <end position="496"/>
    </location>
</feature>
<dbReference type="Proteomes" id="UP000214760">
    <property type="component" value="Unassembled WGS sequence"/>
</dbReference>
<protein>
    <recommendedName>
        <fullName evidence="6">Glutamine amidotransferase domain-containing protein</fullName>
    </recommendedName>
</protein>
<keyword evidence="3" id="KW-0732">Signal</keyword>
<feature type="chain" id="PRO_5011539018" description="Glutamine amidotransferase domain-containing protein" evidence="3">
    <location>
        <begin position="32"/>
        <end position="929"/>
    </location>
</feature>
<dbReference type="AlphaFoldDB" id="A0A1I6ICD6"/>
<evidence type="ECO:0008006" key="6">
    <source>
        <dbReference type="Google" id="ProtNLM"/>
    </source>
</evidence>
<feature type="compositionally biased region" description="Polar residues" evidence="1">
    <location>
        <begin position="155"/>
        <end position="164"/>
    </location>
</feature>
<dbReference type="RefSeq" id="WP_031471188.1">
    <property type="nucleotide sequence ID" value="NZ_FOZC01000001.1"/>
</dbReference>
<feature type="region of interest" description="Disordered" evidence="1">
    <location>
        <begin position="105"/>
        <end position="176"/>
    </location>
</feature>
<feature type="compositionally biased region" description="Polar residues" evidence="1">
    <location>
        <begin position="599"/>
        <end position="608"/>
    </location>
</feature>
<dbReference type="Gene3D" id="3.40.50.880">
    <property type="match status" value="1"/>
</dbReference>
<evidence type="ECO:0000256" key="2">
    <source>
        <dbReference type="SAM" id="Phobius"/>
    </source>
</evidence>
<sequence length="929" mass="100809">MMSERKKGRIILAAVAALAAVPGTAPMCALAAQTQTDSPAADAPAVGKEEIAVSFGFENTVQTGRFTAVHVRISPELNRQAESLSIRTADPSGVTILYEYNLREEKNGEESADPTVSAEGNGEESADPTVSAEENGEEPAEPIVSAKGNGKAAGMNSSGMSAQALTGPGAEEQDDSETYTYCVPFGSRMKSMQIILKDASGRILAETQSDLPKTKSDPQSYIGVFSDRSDQLDWMNGVEVDDGAFSTRTILLDKNTAPEDPLEYDELDMIVISDYDTSLLNPEQVDSIYSFAANGGILLFGGGEAYRSGFGPFAERFLTKTPLKEAEKRMVNMGPQYARKSPDDSLVELSCADVTLVGGNTLISGERFPLLSMAACQKGFVEAAAYSLSDISGFAAENPAYTQNFFEEAYGGTMKNIVQADHIAEDTYFDILDLTGTGDMDNLPNATVYALILILYLIAVGPGVYLILRAHRRQRYYLAAVAACSALFTCAVYVAGVRTRFSGPFYTYATILDVTGGGQQENTCLNLRSPNGRSFRTVLSEGYRVIPVSYPYDMGKGVLSPDPNSYHIGVSSDEDGTQIRIRGRESFASSMFCLTRNENSLPDGNTGNDAAEAVPESGEHTASEQTPMKYRIGGQASIMEMKASGTVTNRSTEAIRDAAVLFGGKAVLIGDMEPGETVDLSKCSVLNIPVGDSALAADGIIASLRSSLDPQTDRIRRLEKARLLLFYMRRDTMEYAGRGRFIGFPQNSTPEFLRESLTDKDPDGQRITVSGQTIVTCELDEPDRADGPDGRIYSPALRRLPRVISGEYYADYNQMNGTENGPLTLEYAFDSRLVIEKIDFEKLSPVYTEQSGKSPDFSKVPMFNGNIYFYNYDTGKNDLMETKDSYTAEELAPYLSPANTLMIRYSGGNEGLQYLPVPCAVGKRAEKQE</sequence>
<keyword evidence="2" id="KW-0812">Transmembrane</keyword>
<proteinExistence type="predicted"/>
<feature type="signal peptide" evidence="3">
    <location>
        <begin position="1"/>
        <end position="31"/>
    </location>
</feature>
<organism evidence="4 5">
    <name type="scientific">[Clostridium] aminophilum</name>
    <dbReference type="NCBI Taxonomy" id="1526"/>
    <lineage>
        <taxon>Bacteria</taxon>
        <taxon>Bacillati</taxon>
        <taxon>Bacillota</taxon>
        <taxon>Clostridia</taxon>
        <taxon>Lachnospirales</taxon>
        <taxon>Lachnospiraceae</taxon>
    </lineage>
</organism>
<evidence type="ECO:0000313" key="5">
    <source>
        <dbReference type="Proteomes" id="UP000214760"/>
    </source>
</evidence>